<gene>
    <name evidence="2" type="ORF">RQX22_02280</name>
</gene>
<proteinExistence type="predicted"/>
<comment type="caution">
    <text evidence="2">The sequence shown here is derived from an EMBL/GenBank/DDBJ whole genome shotgun (WGS) entry which is preliminary data.</text>
</comment>
<dbReference type="InterPro" id="IPR021425">
    <property type="entry name" value="DUF3072"/>
</dbReference>
<feature type="compositionally biased region" description="Basic and acidic residues" evidence="1">
    <location>
        <begin position="1"/>
        <end position="25"/>
    </location>
</feature>
<protein>
    <submittedName>
        <fullName evidence="2">DUF3072 domain-containing protein</fullName>
    </submittedName>
</protein>
<organism evidence="2 3">
    <name type="scientific">Sphingosinicella rhizophila</name>
    <dbReference type="NCBI Taxonomy" id="3050082"/>
    <lineage>
        <taxon>Bacteria</taxon>
        <taxon>Pseudomonadati</taxon>
        <taxon>Pseudomonadota</taxon>
        <taxon>Alphaproteobacteria</taxon>
        <taxon>Sphingomonadales</taxon>
        <taxon>Sphingosinicellaceae</taxon>
        <taxon>Sphingosinicella</taxon>
    </lineage>
</organism>
<dbReference type="Proteomes" id="UP001259572">
    <property type="component" value="Unassembled WGS sequence"/>
</dbReference>
<evidence type="ECO:0000313" key="3">
    <source>
        <dbReference type="Proteomes" id="UP001259572"/>
    </source>
</evidence>
<accession>A0ABU3Q2Z7</accession>
<feature type="region of interest" description="Disordered" evidence="1">
    <location>
        <begin position="1"/>
        <end position="27"/>
    </location>
</feature>
<dbReference type="EMBL" id="JAVUPU010000001">
    <property type="protein sequence ID" value="MDT9597776.1"/>
    <property type="molecule type" value="Genomic_DNA"/>
</dbReference>
<reference evidence="2 3" key="1">
    <citation type="submission" date="2023-05" db="EMBL/GenBank/DDBJ databases">
        <authorList>
            <person name="Guo Y."/>
        </authorList>
    </citation>
    <scope>NUCLEOTIDE SEQUENCE [LARGE SCALE GENOMIC DNA]</scope>
    <source>
        <strain evidence="2 3">GR2756</strain>
    </source>
</reference>
<dbReference type="RefSeq" id="WP_315723243.1">
    <property type="nucleotide sequence ID" value="NZ_JAVUPU010000001.1"/>
</dbReference>
<keyword evidence="3" id="KW-1185">Reference proteome</keyword>
<name>A0ABU3Q2Z7_9SPHN</name>
<sequence length="70" mass="7755">MSDQLKTEPAAEKDPADWVTGEERMTGPQASYLRTLSQEAGEDFDESLTKAEASKRIEALQLKTGRGMDH</sequence>
<evidence type="ECO:0000313" key="2">
    <source>
        <dbReference type="EMBL" id="MDT9597776.1"/>
    </source>
</evidence>
<evidence type="ECO:0000256" key="1">
    <source>
        <dbReference type="SAM" id="MobiDB-lite"/>
    </source>
</evidence>
<dbReference type="Pfam" id="PF11272">
    <property type="entry name" value="DUF3072"/>
    <property type="match status" value="1"/>
</dbReference>